<evidence type="ECO:0000256" key="1">
    <source>
        <dbReference type="SAM" id="SignalP"/>
    </source>
</evidence>
<gene>
    <name evidence="4" type="ORF">CFBP7900_20280</name>
</gene>
<evidence type="ECO:0000259" key="3">
    <source>
        <dbReference type="Pfam" id="PF14534"/>
    </source>
</evidence>
<feature type="domain" description="Peptidase S12 Pab87-related C-terminal" evidence="2">
    <location>
        <begin position="166"/>
        <end position="242"/>
    </location>
</feature>
<reference evidence="4 5" key="1">
    <citation type="submission" date="2020-07" db="EMBL/GenBank/DDBJ databases">
        <authorList>
            <person name="Pothier F. J."/>
        </authorList>
    </citation>
    <scope>NUCLEOTIDE SEQUENCE [LARGE SCALE GENOMIC DNA]</scope>
    <source>
        <strain evidence="4 5">CFBP 7900</strain>
    </source>
</reference>
<dbReference type="InterPro" id="IPR027843">
    <property type="entry name" value="DUF4440"/>
</dbReference>
<feature type="signal peptide" evidence="1">
    <location>
        <begin position="1"/>
        <end position="24"/>
    </location>
</feature>
<proteinExistence type="predicted"/>
<organism evidence="4 5">
    <name type="scientific">Xanthomonas hortorum pv. carotae</name>
    <dbReference type="NCBI Taxonomy" id="487904"/>
    <lineage>
        <taxon>Bacteria</taxon>
        <taxon>Pseudomonadati</taxon>
        <taxon>Pseudomonadota</taxon>
        <taxon>Gammaproteobacteria</taxon>
        <taxon>Lysobacterales</taxon>
        <taxon>Lysobacteraceae</taxon>
        <taxon>Xanthomonas</taxon>
    </lineage>
</organism>
<name>A0A6V7DER6_9XANT</name>
<evidence type="ECO:0000313" key="5">
    <source>
        <dbReference type="Proteomes" id="UP000587508"/>
    </source>
</evidence>
<dbReference type="Pfam" id="PF14534">
    <property type="entry name" value="DUF4440"/>
    <property type="match status" value="1"/>
</dbReference>
<dbReference type="EMBL" id="CAJDKC010000003">
    <property type="protein sequence ID" value="CAD0332676.1"/>
    <property type="molecule type" value="Genomic_DNA"/>
</dbReference>
<dbReference type="Pfam" id="PF11954">
    <property type="entry name" value="DUF3471"/>
    <property type="match status" value="1"/>
</dbReference>
<dbReference type="Gene3D" id="3.10.450.50">
    <property type="match status" value="1"/>
</dbReference>
<evidence type="ECO:0000313" key="4">
    <source>
        <dbReference type="EMBL" id="CAD0332676.1"/>
    </source>
</evidence>
<keyword evidence="1" id="KW-0732">Signal</keyword>
<dbReference type="InterPro" id="IPR032710">
    <property type="entry name" value="NTF2-like_dom_sf"/>
</dbReference>
<dbReference type="Proteomes" id="UP000587508">
    <property type="component" value="Unassembled WGS sequence"/>
</dbReference>
<comment type="caution">
    <text evidence="4">The sequence shown here is derived from an EMBL/GenBank/DDBJ whole genome shotgun (WGS) entry which is preliminary data.</text>
</comment>
<feature type="domain" description="DUF4440" evidence="3">
    <location>
        <begin position="31"/>
        <end position="147"/>
    </location>
</feature>
<dbReference type="AlphaFoldDB" id="A0A6V7DER6"/>
<dbReference type="EMBL" id="CAJDKC010000003">
    <property type="protein sequence ID" value="CAD0332667.1"/>
    <property type="molecule type" value="Genomic_DNA"/>
</dbReference>
<accession>A0A6V7DER6</accession>
<protein>
    <recommendedName>
        <fullName evidence="6">DUF4440 domain-containing protein</fullName>
    </recommendedName>
</protein>
<feature type="chain" id="PRO_5036193209" description="DUF4440 domain-containing protein" evidence="1">
    <location>
        <begin position="25"/>
        <end position="261"/>
    </location>
</feature>
<evidence type="ECO:0000259" key="2">
    <source>
        <dbReference type="Pfam" id="PF11954"/>
    </source>
</evidence>
<evidence type="ECO:0008006" key="6">
    <source>
        <dbReference type="Google" id="ProtNLM"/>
    </source>
</evidence>
<sequence>MMGISKLALALSVLVAFDACGATAQQDEAQVRSADAAFWEAYNACDMQAIAGLLTANVEFYHDKTGLTTSREAVVESLRQGPCADETLRLRREALNDSIAFHPLKDGYAMLSGHHRFYVQERDKAERLDGQADFTTVWKFADGRWRMHRVLSYAHGPVPYTPPPRTTTLPVTVLQRYAGRYRSPRIGIIQIAVAGDHLTLTAGSFIATLYPQSTTRFFAMERDLRFDFETNGDGLSKTLVVYENGVVSERAMREDPAAREE</sequence>
<dbReference type="SUPFAM" id="SSF54427">
    <property type="entry name" value="NTF2-like"/>
    <property type="match status" value="1"/>
</dbReference>
<dbReference type="InterPro" id="IPR021860">
    <property type="entry name" value="Peptidase_S12_Pab87-rel_C"/>
</dbReference>